<feature type="compositionally biased region" description="Acidic residues" evidence="1">
    <location>
        <begin position="277"/>
        <end position="302"/>
    </location>
</feature>
<dbReference type="AlphaFoldDB" id="A0AAE1GX85"/>
<reference evidence="2" key="2">
    <citation type="journal article" date="2023" name="BMC Genomics">
        <title>Pest status, molecular evolution, and epigenetic factors derived from the genome assembly of Frankliniella fusca, a thysanopteran phytovirus vector.</title>
        <authorList>
            <person name="Catto M.A."/>
            <person name="Labadie P.E."/>
            <person name="Jacobson A.L."/>
            <person name="Kennedy G.G."/>
            <person name="Srinivasan R."/>
            <person name="Hunt B.G."/>
        </authorList>
    </citation>
    <scope>NUCLEOTIDE SEQUENCE</scope>
    <source>
        <strain evidence="2">PL_HMW_Pooled</strain>
    </source>
</reference>
<feature type="compositionally biased region" description="Acidic residues" evidence="1">
    <location>
        <begin position="311"/>
        <end position="336"/>
    </location>
</feature>
<evidence type="ECO:0000256" key="1">
    <source>
        <dbReference type="SAM" id="MobiDB-lite"/>
    </source>
</evidence>
<feature type="region of interest" description="Disordered" evidence="1">
    <location>
        <begin position="276"/>
        <end position="336"/>
    </location>
</feature>
<dbReference type="GO" id="GO:0000428">
    <property type="term" value="C:DNA-directed RNA polymerase complex"/>
    <property type="evidence" value="ECO:0007669"/>
    <property type="project" value="UniProtKB-KW"/>
</dbReference>
<reference evidence="2" key="1">
    <citation type="submission" date="2021-07" db="EMBL/GenBank/DDBJ databases">
        <authorList>
            <person name="Catto M.A."/>
            <person name="Jacobson A."/>
            <person name="Kennedy G."/>
            <person name="Labadie P."/>
            <person name="Hunt B.G."/>
            <person name="Srinivasan R."/>
        </authorList>
    </citation>
    <scope>NUCLEOTIDE SEQUENCE</scope>
    <source>
        <strain evidence="2">PL_HMW_Pooled</strain>
        <tissue evidence="2">Head</tissue>
    </source>
</reference>
<accession>A0AAE1GX85</accession>
<sequence>MTYIDEHGTNMILTQIHDILTNLGLDKEQVSKVTSQLSFPFPRASGKLATDYRRKQFYKLPGYVPSKEIKMGIGADGKKRVFHLVPIDASLTAMLSDKAISSAIIEDIQKRASEHNKNIYEDFYNGSVFQNNHFFKDNPDALVSILYQDEFEVVCPIGAAKNKYKILAVYYSVGNLPPHLRSDPKNIQLVALCRKKYFNAEKVFGAIVEDFLKIEKYGVEVSPNVFRKAGVVFISGDNLGSHSLGGYVENFSRSIFFCRYCLIERKDLNNFRAQTNGEEEEIEEMEEEVTDLLDLSDTDGSEAEVSVCQDNGDEDIESGDDESESEAEDNDEETVE</sequence>
<dbReference type="Proteomes" id="UP001219518">
    <property type="component" value="Unassembled WGS sequence"/>
</dbReference>
<proteinExistence type="predicted"/>
<evidence type="ECO:0000313" key="3">
    <source>
        <dbReference type="Proteomes" id="UP001219518"/>
    </source>
</evidence>
<name>A0AAE1GX85_9NEOP</name>
<protein>
    <submittedName>
        <fullName evidence="2">DNA-directed RNA polymerases I and III subunit RPAC2</fullName>
    </submittedName>
</protein>
<gene>
    <name evidence="2" type="ORF">KUF71_004297</name>
</gene>
<comment type="caution">
    <text evidence="2">The sequence shown here is derived from an EMBL/GenBank/DDBJ whole genome shotgun (WGS) entry which is preliminary data.</text>
</comment>
<evidence type="ECO:0000313" key="2">
    <source>
        <dbReference type="EMBL" id="KAK3910809.1"/>
    </source>
</evidence>
<dbReference type="EMBL" id="JAHWGI010000195">
    <property type="protein sequence ID" value="KAK3910809.1"/>
    <property type="molecule type" value="Genomic_DNA"/>
</dbReference>
<keyword evidence="2" id="KW-0240">DNA-directed RNA polymerase</keyword>
<organism evidence="2 3">
    <name type="scientific">Frankliniella fusca</name>
    <dbReference type="NCBI Taxonomy" id="407009"/>
    <lineage>
        <taxon>Eukaryota</taxon>
        <taxon>Metazoa</taxon>
        <taxon>Ecdysozoa</taxon>
        <taxon>Arthropoda</taxon>
        <taxon>Hexapoda</taxon>
        <taxon>Insecta</taxon>
        <taxon>Pterygota</taxon>
        <taxon>Neoptera</taxon>
        <taxon>Paraneoptera</taxon>
        <taxon>Thysanoptera</taxon>
        <taxon>Terebrantia</taxon>
        <taxon>Thripoidea</taxon>
        <taxon>Thripidae</taxon>
        <taxon>Frankliniella</taxon>
    </lineage>
</organism>
<keyword evidence="2" id="KW-0804">Transcription</keyword>
<keyword evidence="3" id="KW-1185">Reference proteome</keyword>